<feature type="domain" description="Soluble ligand binding" evidence="4">
    <location>
        <begin position="258"/>
        <end position="306"/>
    </location>
</feature>
<dbReference type="AlphaFoldDB" id="D8PGK0"/>
<dbReference type="InterPro" id="IPR019554">
    <property type="entry name" value="Soluble_ligand-bd"/>
</dbReference>
<dbReference type="HOGENOM" id="CLU_433939_0_0_0"/>
<evidence type="ECO:0000256" key="1">
    <source>
        <dbReference type="ARBA" id="ARBA00022729"/>
    </source>
</evidence>
<dbReference type="PANTHER" id="PTHR33619">
    <property type="entry name" value="POLYSACCHARIDE EXPORT PROTEIN GFCE-RELATED"/>
    <property type="match status" value="1"/>
</dbReference>
<feature type="domain" description="Soluble ligand binding" evidence="4">
    <location>
        <begin position="408"/>
        <end position="455"/>
    </location>
</feature>
<feature type="domain" description="Soluble ligand binding" evidence="4">
    <location>
        <begin position="110"/>
        <end position="157"/>
    </location>
</feature>
<evidence type="ECO:0000256" key="2">
    <source>
        <dbReference type="SAM" id="SignalP"/>
    </source>
</evidence>
<dbReference type="STRING" id="330214.NIDE2681"/>
<keyword evidence="6" id="KW-1185">Reference proteome</keyword>
<dbReference type="GO" id="GO:0015159">
    <property type="term" value="F:polysaccharide transmembrane transporter activity"/>
    <property type="evidence" value="ECO:0007669"/>
    <property type="project" value="InterPro"/>
</dbReference>
<dbReference type="InterPro" id="IPR049712">
    <property type="entry name" value="Poly_export"/>
</dbReference>
<evidence type="ECO:0000259" key="3">
    <source>
        <dbReference type="Pfam" id="PF02563"/>
    </source>
</evidence>
<dbReference type="eggNOG" id="COG1596">
    <property type="taxonomic scope" value="Bacteria"/>
</dbReference>
<feature type="signal peptide" evidence="2">
    <location>
        <begin position="1"/>
        <end position="24"/>
    </location>
</feature>
<dbReference type="KEGG" id="nde:NIDE2681"/>
<dbReference type="OrthoDB" id="9808948at2"/>
<protein>
    <recommendedName>
        <fullName evidence="7">Polysaccharide export protein</fullName>
    </recommendedName>
</protein>
<evidence type="ECO:0000313" key="5">
    <source>
        <dbReference type="EMBL" id="CBK42387.1"/>
    </source>
</evidence>
<dbReference type="Proteomes" id="UP000001660">
    <property type="component" value="Chromosome"/>
</dbReference>
<evidence type="ECO:0000313" key="6">
    <source>
        <dbReference type="Proteomes" id="UP000001660"/>
    </source>
</evidence>
<feature type="chain" id="PRO_5003119930" description="Polysaccharide export protein" evidence="2">
    <location>
        <begin position="25"/>
        <end position="777"/>
    </location>
</feature>
<dbReference type="Gene3D" id="3.10.560.10">
    <property type="entry name" value="Outer membrane lipoprotein wza domain like"/>
    <property type="match status" value="8"/>
</dbReference>
<keyword evidence="1 2" id="KW-0732">Signal</keyword>
<accession>D8PGK0</accession>
<dbReference type="Gene3D" id="3.30.1950.10">
    <property type="entry name" value="wza like domain"/>
    <property type="match status" value="1"/>
</dbReference>
<dbReference type="EMBL" id="FP929003">
    <property type="protein sequence ID" value="CBK42387.1"/>
    <property type="molecule type" value="Genomic_DNA"/>
</dbReference>
<feature type="domain" description="Soluble ligand binding" evidence="4">
    <location>
        <begin position="481"/>
        <end position="532"/>
    </location>
</feature>
<dbReference type="Pfam" id="PF02563">
    <property type="entry name" value="Poly_export"/>
    <property type="match status" value="1"/>
</dbReference>
<feature type="domain" description="Soluble ligand binding" evidence="4">
    <location>
        <begin position="556"/>
        <end position="603"/>
    </location>
</feature>
<feature type="domain" description="Soluble ligand binding" evidence="4">
    <location>
        <begin position="183"/>
        <end position="233"/>
    </location>
</feature>
<dbReference type="InterPro" id="IPR003715">
    <property type="entry name" value="Poly_export_N"/>
</dbReference>
<proteinExistence type="predicted"/>
<feature type="domain" description="Soluble ligand binding" evidence="4">
    <location>
        <begin position="705"/>
        <end position="752"/>
    </location>
</feature>
<organism evidence="5 6">
    <name type="scientific">Nitrospira defluvii</name>
    <dbReference type="NCBI Taxonomy" id="330214"/>
    <lineage>
        <taxon>Bacteria</taxon>
        <taxon>Pseudomonadati</taxon>
        <taxon>Nitrospirota</taxon>
        <taxon>Nitrospiria</taxon>
        <taxon>Nitrospirales</taxon>
        <taxon>Nitrospiraceae</taxon>
        <taxon>Nitrospira</taxon>
    </lineage>
</organism>
<sequence length="777" mass="83927">METRGILCWLSIVLTVLTVLHAAAAETQAPLSGYRIGPNDVIRIQVFGEDDLTVEGRVGGDGKLDYPLLGVLQVGGKTTHDLQAILTKRLAAGYVRSPKVTVSIVRHRNVYVSGEVKAPGGFPFEDGLTAQKAVTMAGGFTDKAVRNTLAITRRTEGHEQTFNAPLTASLLPDDVIVVAQLQKFYLMGEVMRPGPYPFEEQLTAKKAVSFGGGFTDKADKKSLKVTRVTESGAQTIRIGPDDLILPSDILAIGSHNYKVYISGEVKAPGAYPYSDNISLQKALTLAGGVTEKADRKELTVRRVVDGQEQSLVLPLEAAVQPEDLIVVREGQKVYVTGEVKTPGRYAYEPGATIQRVLTVAGGVTEKAEAGVVKLTRMTKQGVETTVAPQDAVVLPDDIVLVSPKSDQFYISGEVKTPGSYAHKDGLSLQKALAMAGGATEKADRQALTVRRVVDGQEQSLVLSLEAAVQPEDLIIVREGQRVYVTGEVKTPGRYAYEPGATIQRVLTVAGGVTEKAEAGVVKLTRTTEQGVETTVVPQDAVVLPEDIILVVPKSDKFYVSGEVKNPGSYTHKEGLSLQKALAMAGGVTERGDVERLQLVRIVNNQEEHPVVTLESPIMPEDTIVVAERQKVYVTGEVRTPGRYTYEAGISVQKAISMAGGFTEKADKTDVRVERRGAQGVTTLQVDPNAPVQPDDLLVIPQARRFYVNGEVKKPGDFWYERGLTLHMAITMAGGFTDKASKTPKVLRKVNGQERTVELALDAPILPDDIIVVSQRFF</sequence>
<reference evidence="5 6" key="1">
    <citation type="journal article" date="2010" name="Proc. Natl. Acad. Sci. U.S.A.">
        <title>A Nitrospira metagenome illuminates the physiology and evolution of globally important nitrite-oxidizing bacteria.</title>
        <authorList>
            <person name="Lucker S."/>
            <person name="Wagner M."/>
            <person name="Maixner F."/>
            <person name="Pelletier E."/>
            <person name="Koch H."/>
            <person name="Vacherie B."/>
            <person name="Rattei T."/>
            <person name="Sinninghe Damste J."/>
            <person name="Spieck E."/>
            <person name="Le Paslier D."/>
            <person name="Daims H."/>
        </authorList>
    </citation>
    <scope>NUCLEOTIDE SEQUENCE [LARGE SCALE GENOMIC DNA]</scope>
</reference>
<dbReference type="PANTHER" id="PTHR33619:SF3">
    <property type="entry name" value="POLYSACCHARIDE EXPORT PROTEIN GFCE-RELATED"/>
    <property type="match status" value="1"/>
</dbReference>
<evidence type="ECO:0000259" key="4">
    <source>
        <dbReference type="Pfam" id="PF10531"/>
    </source>
</evidence>
<dbReference type="Pfam" id="PF10531">
    <property type="entry name" value="SLBB"/>
    <property type="match status" value="9"/>
</dbReference>
<evidence type="ECO:0008006" key="7">
    <source>
        <dbReference type="Google" id="ProtNLM"/>
    </source>
</evidence>
<feature type="domain" description="Soluble ligand binding" evidence="4">
    <location>
        <begin position="630"/>
        <end position="679"/>
    </location>
</feature>
<name>D8PGK0_9BACT</name>
<feature type="domain" description="Polysaccharide export protein N-terminal" evidence="3">
    <location>
        <begin position="31"/>
        <end position="104"/>
    </location>
</feature>
<feature type="domain" description="Soluble ligand binding" evidence="4">
    <location>
        <begin position="332"/>
        <end position="385"/>
    </location>
</feature>
<gene>
    <name evidence="5" type="ORF">NIDE2681</name>
</gene>